<evidence type="ECO:0000256" key="9">
    <source>
        <dbReference type="ARBA" id="ARBA00023012"/>
    </source>
</evidence>
<feature type="region of interest" description="Disordered" evidence="10">
    <location>
        <begin position="439"/>
        <end position="459"/>
    </location>
</feature>
<dbReference type="InterPro" id="IPR050351">
    <property type="entry name" value="BphY/WalK/GraS-like"/>
</dbReference>
<dbReference type="InterPro" id="IPR036890">
    <property type="entry name" value="HATPase_C_sf"/>
</dbReference>
<dbReference type="CDD" id="cd00075">
    <property type="entry name" value="HATPase"/>
    <property type="match status" value="1"/>
</dbReference>
<keyword evidence="5" id="KW-0808">Transferase</keyword>
<keyword evidence="4" id="KW-0597">Phosphoprotein</keyword>
<dbReference type="OrthoDB" id="9813151at2"/>
<feature type="domain" description="Histidine kinase" evidence="12">
    <location>
        <begin position="243"/>
        <end position="457"/>
    </location>
</feature>
<evidence type="ECO:0000256" key="5">
    <source>
        <dbReference type="ARBA" id="ARBA00022679"/>
    </source>
</evidence>
<keyword evidence="9" id="KW-0902">Two-component regulatory system</keyword>
<organism evidence="13 14">
    <name type="scientific">Salipaludibacillus aurantiacus</name>
    <dbReference type="NCBI Taxonomy" id="1601833"/>
    <lineage>
        <taxon>Bacteria</taxon>
        <taxon>Bacillati</taxon>
        <taxon>Bacillota</taxon>
        <taxon>Bacilli</taxon>
        <taxon>Bacillales</taxon>
        <taxon>Bacillaceae</taxon>
    </lineage>
</organism>
<evidence type="ECO:0000256" key="2">
    <source>
        <dbReference type="ARBA" id="ARBA00004651"/>
    </source>
</evidence>
<evidence type="ECO:0000259" key="12">
    <source>
        <dbReference type="PROSITE" id="PS50109"/>
    </source>
</evidence>
<evidence type="ECO:0000256" key="11">
    <source>
        <dbReference type="SAM" id="Phobius"/>
    </source>
</evidence>
<dbReference type="GO" id="GO:0000155">
    <property type="term" value="F:phosphorelay sensor kinase activity"/>
    <property type="evidence" value="ECO:0007669"/>
    <property type="project" value="InterPro"/>
</dbReference>
<dbReference type="Gene3D" id="6.10.340.10">
    <property type="match status" value="1"/>
</dbReference>
<dbReference type="CDD" id="cd00082">
    <property type="entry name" value="HisKA"/>
    <property type="match status" value="1"/>
</dbReference>
<feature type="transmembrane region" description="Helical" evidence="11">
    <location>
        <begin position="161"/>
        <end position="180"/>
    </location>
</feature>
<evidence type="ECO:0000256" key="7">
    <source>
        <dbReference type="ARBA" id="ARBA00022777"/>
    </source>
</evidence>
<keyword evidence="7 13" id="KW-0418">Kinase</keyword>
<keyword evidence="11" id="KW-0812">Transmembrane</keyword>
<dbReference type="STRING" id="1601833.SAMN05518684_10946"/>
<feature type="compositionally biased region" description="Polar residues" evidence="10">
    <location>
        <begin position="447"/>
        <end position="459"/>
    </location>
</feature>
<dbReference type="RefSeq" id="WP_093052340.1">
    <property type="nucleotide sequence ID" value="NZ_FOGT01000009.1"/>
</dbReference>
<keyword evidence="8" id="KW-0067">ATP-binding</keyword>
<evidence type="ECO:0000256" key="10">
    <source>
        <dbReference type="SAM" id="MobiDB-lite"/>
    </source>
</evidence>
<dbReference type="InterPro" id="IPR003661">
    <property type="entry name" value="HisK_dim/P_dom"/>
</dbReference>
<evidence type="ECO:0000256" key="8">
    <source>
        <dbReference type="ARBA" id="ARBA00022840"/>
    </source>
</evidence>
<comment type="catalytic activity">
    <reaction evidence="1">
        <text>ATP + protein L-histidine = ADP + protein N-phospho-L-histidine.</text>
        <dbReference type="EC" id="2.7.13.3"/>
    </reaction>
</comment>
<dbReference type="EC" id="2.7.13.3" evidence="3"/>
<dbReference type="GO" id="GO:0005524">
    <property type="term" value="F:ATP binding"/>
    <property type="evidence" value="ECO:0007669"/>
    <property type="project" value="UniProtKB-KW"/>
</dbReference>
<keyword evidence="14" id="KW-1185">Reference proteome</keyword>
<dbReference type="SMART" id="SM00387">
    <property type="entry name" value="HATPase_c"/>
    <property type="match status" value="1"/>
</dbReference>
<evidence type="ECO:0000256" key="3">
    <source>
        <dbReference type="ARBA" id="ARBA00012438"/>
    </source>
</evidence>
<comment type="subcellular location">
    <subcellularLocation>
        <location evidence="2">Cell membrane</location>
        <topology evidence="2">Multi-pass membrane protein</topology>
    </subcellularLocation>
</comment>
<dbReference type="EMBL" id="FOGT01000009">
    <property type="protein sequence ID" value="SES15077.1"/>
    <property type="molecule type" value="Genomic_DNA"/>
</dbReference>
<evidence type="ECO:0000313" key="14">
    <source>
        <dbReference type="Proteomes" id="UP000198571"/>
    </source>
</evidence>
<feature type="transmembrane region" description="Helical" evidence="11">
    <location>
        <begin position="9"/>
        <end position="32"/>
    </location>
</feature>
<evidence type="ECO:0000313" key="13">
    <source>
        <dbReference type="EMBL" id="SES15077.1"/>
    </source>
</evidence>
<accession>A0A1H9V1C0</accession>
<dbReference type="Pfam" id="PF02518">
    <property type="entry name" value="HATPase_c"/>
    <property type="match status" value="1"/>
</dbReference>
<dbReference type="GO" id="GO:0005886">
    <property type="term" value="C:plasma membrane"/>
    <property type="evidence" value="ECO:0007669"/>
    <property type="project" value="UniProtKB-SubCell"/>
</dbReference>
<gene>
    <name evidence="13" type="ORF">SAMN05518684_10946</name>
</gene>
<dbReference type="GO" id="GO:0016036">
    <property type="term" value="P:cellular response to phosphate starvation"/>
    <property type="evidence" value="ECO:0007669"/>
    <property type="project" value="TreeGrafter"/>
</dbReference>
<keyword evidence="11" id="KW-0472">Membrane</keyword>
<evidence type="ECO:0000256" key="1">
    <source>
        <dbReference type="ARBA" id="ARBA00000085"/>
    </source>
</evidence>
<dbReference type="InterPro" id="IPR004358">
    <property type="entry name" value="Sig_transdc_His_kin-like_C"/>
</dbReference>
<dbReference type="FunFam" id="3.30.565.10:FF:000006">
    <property type="entry name" value="Sensor histidine kinase WalK"/>
    <property type="match status" value="1"/>
</dbReference>
<dbReference type="Pfam" id="PF00512">
    <property type="entry name" value="HisKA"/>
    <property type="match status" value="1"/>
</dbReference>
<dbReference type="InterPro" id="IPR036097">
    <property type="entry name" value="HisK_dim/P_sf"/>
</dbReference>
<dbReference type="InterPro" id="IPR005467">
    <property type="entry name" value="His_kinase_dom"/>
</dbReference>
<dbReference type="Gene3D" id="3.30.565.10">
    <property type="entry name" value="Histidine kinase-like ATPase, C-terminal domain"/>
    <property type="match status" value="1"/>
</dbReference>
<dbReference type="PANTHER" id="PTHR45453:SF1">
    <property type="entry name" value="PHOSPHATE REGULON SENSOR PROTEIN PHOR"/>
    <property type="match status" value="1"/>
</dbReference>
<proteinExistence type="predicted"/>
<evidence type="ECO:0000256" key="4">
    <source>
        <dbReference type="ARBA" id="ARBA00022553"/>
    </source>
</evidence>
<dbReference type="Gene3D" id="1.10.287.130">
    <property type="match status" value="1"/>
</dbReference>
<keyword evidence="11" id="KW-1133">Transmembrane helix</keyword>
<dbReference type="AlphaFoldDB" id="A0A1H9V1C0"/>
<reference evidence="14" key="1">
    <citation type="submission" date="2016-10" db="EMBL/GenBank/DDBJ databases">
        <authorList>
            <person name="Varghese N."/>
            <person name="Submissions S."/>
        </authorList>
    </citation>
    <scope>NUCLEOTIDE SEQUENCE [LARGE SCALE GENOMIC DNA]</scope>
    <source>
        <strain evidence="14">S9</strain>
    </source>
</reference>
<name>A0A1H9V1C0_9BACI</name>
<dbReference type="GO" id="GO:0004721">
    <property type="term" value="F:phosphoprotein phosphatase activity"/>
    <property type="evidence" value="ECO:0007669"/>
    <property type="project" value="TreeGrafter"/>
</dbReference>
<dbReference type="SUPFAM" id="SSF47384">
    <property type="entry name" value="Homodimeric domain of signal transducing histidine kinase"/>
    <property type="match status" value="1"/>
</dbReference>
<dbReference type="InterPro" id="IPR003594">
    <property type="entry name" value="HATPase_dom"/>
</dbReference>
<dbReference type="SMART" id="SM00388">
    <property type="entry name" value="HisKA"/>
    <property type="match status" value="1"/>
</dbReference>
<sequence>MFQTLYSRLLVFSLVLSLGGILFVGIAVFFGFQETFSDYVETRREEQIIQAVEQVENDYIQNGAFTNQSQMTLHRLTMHEDIHFQVYSAEEELLIDSSHMNQHQRGQMRRESSGVMMGDHHMDSESFELFAEGEPIGTMFVYYPATFAGTDNQFLADFSRYLLLALVVMTCLAVLFSFIFSKQLSKGIKQIGGAMKLLKNHRHALALSTDHSIQEIRDLSEGVNELARSLEKSEKLRKQFTSDLAHELRTPLSTLRSQLEAFRDGVLEVTPERLEQSYLELMRLVRLVNEMEELHAAENPRLKLNIEKLHSAQILKSLYERFNPSFEEKGIDLKVDTEKSYVFAADPDRFTQIMTNLLNNAWKFTDTGKKVEITVDQDENFTTFNIMDEGKGMSEEELQNAFERFYRGEKSRNRERGGLGIGLSIVKALVEAHRGKLNVKSEPGKGTTISVSFPNQDQR</sequence>
<keyword evidence="6" id="KW-0547">Nucleotide-binding</keyword>
<dbReference type="Proteomes" id="UP000198571">
    <property type="component" value="Unassembled WGS sequence"/>
</dbReference>
<dbReference type="PRINTS" id="PR00344">
    <property type="entry name" value="BCTRLSENSOR"/>
</dbReference>
<dbReference type="PROSITE" id="PS50109">
    <property type="entry name" value="HIS_KIN"/>
    <property type="match status" value="1"/>
</dbReference>
<evidence type="ECO:0000256" key="6">
    <source>
        <dbReference type="ARBA" id="ARBA00022741"/>
    </source>
</evidence>
<protein>
    <recommendedName>
        <fullName evidence="3">histidine kinase</fullName>
        <ecNumber evidence="3">2.7.13.3</ecNumber>
    </recommendedName>
</protein>
<dbReference type="SUPFAM" id="SSF55874">
    <property type="entry name" value="ATPase domain of HSP90 chaperone/DNA topoisomerase II/histidine kinase"/>
    <property type="match status" value="1"/>
</dbReference>
<dbReference type="PANTHER" id="PTHR45453">
    <property type="entry name" value="PHOSPHATE REGULON SENSOR PROTEIN PHOR"/>
    <property type="match status" value="1"/>
</dbReference>